<feature type="region of interest" description="Disordered" evidence="1">
    <location>
        <begin position="70"/>
        <end position="99"/>
    </location>
</feature>
<dbReference type="Proteomes" id="UP000053958">
    <property type="component" value="Unassembled WGS sequence"/>
</dbReference>
<dbReference type="AlphaFoldDB" id="A0A0F4YXY7"/>
<name>A0A0F4YXY7_RASE3</name>
<sequence length="99" mass="11055">MMIVELLDARIHRILYRPSLSESMPGIICPNKLLEKACISNHSVFLIGMNKPNIKRKSARAIEMLACADHKGSNSHSPSKTNLRDEVIDRNRENDAAGT</sequence>
<dbReference type="EMBL" id="LASV01000141">
    <property type="protein sequence ID" value="KKA22498.1"/>
    <property type="molecule type" value="Genomic_DNA"/>
</dbReference>
<protein>
    <submittedName>
        <fullName evidence="2">Uncharacterized protein</fullName>
    </submittedName>
</protein>
<evidence type="ECO:0000313" key="2">
    <source>
        <dbReference type="EMBL" id="KKA22498.1"/>
    </source>
</evidence>
<evidence type="ECO:0000256" key="1">
    <source>
        <dbReference type="SAM" id="MobiDB-lite"/>
    </source>
</evidence>
<comment type="caution">
    <text evidence="2">The sequence shown here is derived from an EMBL/GenBank/DDBJ whole genome shotgun (WGS) entry which is preliminary data.</text>
</comment>
<feature type="compositionally biased region" description="Basic and acidic residues" evidence="1">
    <location>
        <begin position="82"/>
        <end position="99"/>
    </location>
</feature>
<reference evidence="2 3" key="1">
    <citation type="submission" date="2015-04" db="EMBL/GenBank/DDBJ databases">
        <authorList>
            <person name="Heijne W.H."/>
            <person name="Fedorova N.D."/>
            <person name="Nierman W.C."/>
            <person name="Vollebregt A.W."/>
            <person name="Zhao Z."/>
            <person name="Wu L."/>
            <person name="Kumar M."/>
            <person name="Stam H."/>
            <person name="van den Berg M.A."/>
            <person name="Pel H.J."/>
        </authorList>
    </citation>
    <scope>NUCLEOTIDE SEQUENCE [LARGE SCALE GENOMIC DNA]</scope>
    <source>
        <strain evidence="2 3">CBS 393.64</strain>
    </source>
</reference>
<dbReference type="RefSeq" id="XP_013329110.1">
    <property type="nucleotide sequence ID" value="XM_013473656.1"/>
</dbReference>
<keyword evidence="3" id="KW-1185">Reference proteome</keyword>
<organism evidence="2 3">
    <name type="scientific">Rasamsonia emersonii (strain ATCC 16479 / CBS 393.64 / IMI 116815)</name>
    <dbReference type="NCBI Taxonomy" id="1408163"/>
    <lineage>
        <taxon>Eukaryota</taxon>
        <taxon>Fungi</taxon>
        <taxon>Dikarya</taxon>
        <taxon>Ascomycota</taxon>
        <taxon>Pezizomycotina</taxon>
        <taxon>Eurotiomycetes</taxon>
        <taxon>Eurotiomycetidae</taxon>
        <taxon>Eurotiales</taxon>
        <taxon>Trichocomaceae</taxon>
        <taxon>Rasamsonia</taxon>
    </lineage>
</organism>
<gene>
    <name evidence="2" type="ORF">T310_3496</name>
</gene>
<dbReference type="GeneID" id="25315845"/>
<proteinExistence type="predicted"/>
<accession>A0A0F4YXY7</accession>
<evidence type="ECO:0000313" key="3">
    <source>
        <dbReference type="Proteomes" id="UP000053958"/>
    </source>
</evidence>